<protein>
    <submittedName>
        <fullName evidence="2">Uncharacterized protein</fullName>
    </submittedName>
</protein>
<organism evidence="2 3">
    <name type="scientific">Candidatus Lumbricidiphila eiseniae</name>
    <dbReference type="NCBI Taxonomy" id="1969409"/>
    <lineage>
        <taxon>Bacteria</taxon>
        <taxon>Bacillati</taxon>
        <taxon>Actinomycetota</taxon>
        <taxon>Actinomycetes</taxon>
        <taxon>Micrococcales</taxon>
        <taxon>Microbacteriaceae</taxon>
        <taxon>Candidatus Lumbricidiphila</taxon>
    </lineage>
</organism>
<dbReference type="Proteomes" id="UP000219994">
    <property type="component" value="Unassembled WGS sequence"/>
</dbReference>
<name>A0A2A6FN86_9MICO</name>
<reference evidence="3" key="1">
    <citation type="submission" date="2017-03" db="EMBL/GenBank/DDBJ databases">
        <authorList>
            <person name="Lund M.B."/>
        </authorList>
    </citation>
    <scope>NUCLEOTIDE SEQUENCE [LARGE SCALE GENOMIC DNA]</scope>
</reference>
<dbReference type="AlphaFoldDB" id="A0A2A6FN86"/>
<proteinExistence type="predicted"/>
<evidence type="ECO:0000313" key="3">
    <source>
        <dbReference type="Proteomes" id="UP000219994"/>
    </source>
</evidence>
<sequence length="84" mass="9317">MLRHTDITLTLREQLFRNSSALLKAPESRADRADLRESISALHRLKDATYGGEAPQIADDTGSRGGATDQAHSRSLPHRPRLLE</sequence>
<gene>
    <name evidence="2" type="ORF">B5766_13025</name>
</gene>
<evidence type="ECO:0000256" key="1">
    <source>
        <dbReference type="SAM" id="MobiDB-lite"/>
    </source>
</evidence>
<feature type="compositionally biased region" description="Basic residues" evidence="1">
    <location>
        <begin position="75"/>
        <end position="84"/>
    </location>
</feature>
<evidence type="ECO:0000313" key="2">
    <source>
        <dbReference type="EMBL" id="PDQ34147.1"/>
    </source>
</evidence>
<feature type="region of interest" description="Disordered" evidence="1">
    <location>
        <begin position="46"/>
        <end position="84"/>
    </location>
</feature>
<dbReference type="EMBL" id="NAEP01000069">
    <property type="protein sequence ID" value="PDQ34147.1"/>
    <property type="molecule type" value="Genomic_DNA"/>
</dbReference>
<accession>A0A2A6FN86</accession>
<comment type="caution">
    <text evidence="2">The sequence shown here is derived from an EMBL/GenBank/DDBJ whole genome shotgun (WGS) entry which is preliminary data.</text>
</comment>